<protein>
    <submittedName>
        <fullName evidence="1">Uncharacterized protein</fullName>
    </submittedName>
</protein>
<reference evidence="1 2" key="1">
    <citation type="journal article" date="2009" name="Environ. Microbiol.">
        <title>Genome sequence of Desulfobacterium autotrophicum HRM2, a marine sulfate reducer oxidizing organic carbon completely to carbon dioxide.</title>
        <authorList>
            <person name="Strittmatter A.W."/>
            <person name="Liesegang H."/>
            <person name="Rabus R."/>
            <person name="Decker I."/>
            <person name="Amann J."/>
            <person name="Andres S."/>
            <person name="Henne A."/>
            <person name="Fricke W.F."/>
            <person name="Martinez-Arias R."/>
            <person name="Bartels D."/>
            <person name="Goesmann A."/>
            <person name="Krause L."/>
            <person name="Puehler A."/>
            <person name="Klenk H.P."/>
            <person name="Richter M."/>
            <person name="Schuler M."/>
            <person name="Gloeckner F.O."/>
            <person name="Meyerdierks A."/>
            <person name="Gottschalk G."/>
            <person name="Amann R."/>
        </authorList>
    </citation>
    <scope>NUCLEOTIDE SEQUENCE [LARGE SCALE GENOMIC DNA]</scope>
    <source>
        <strain evidence="2">ATCC 43914 / DSM 3382 / HRM2</strain>
    </source>
</reference>
<dbReference type="STRING" id="177437.HRM2_05650"/>
<sequence>MFDSLRIKFQSLLSWIRHSRPDISPAHQSVASFNPCCRGSGIPGGHPPAAPCDPAPGFQSLLSWIRHSRIVLSPWFVSDFPSFNPCCRGSGIPGIDQPRLTRHSKSFNPCCRGSGIPGIEASFGGMWLKSFNPCCRGSGIPGIPSVCVIP</sequence>
<evidence type="ECO:0000313" key="2">
    <source>
        <dbReference type="Proteomes" id="UP000000442"/>
    </source>
</evidence>
<gene>
    <name evidence="1" type="ordered locus">HRM2_05650</name>
</gene>
<organism evidence="1 2">
    <name type="scientific">Desulforapulum autotrophicum (strain ATCC 43914 / DSM 3382 / VKM B-1955 / HRM2)</name>
    <name type="common">Desulfobacterium autotrophicum</name>
    <dbReference type="NCBI Taxonomy" id="177437"/>
    <lineage>
        <taxon>Bacteria</taxon>
        <taxon>Pseudomonadati</taxon>
        <taxon>Thermodesulfobacteriota</taxon>
        <taxon>Desulfobacteria</taxon>
        <taxon>Desulfobacterales</taxon>
        <taxon>Desulfobacteraceae</taxon>
        <taxon>Desulforapulum</taxon>
    </lineage>
</organism>
<accession>C0QHX1</accession>
<dbReference type="KEGG" id="dat:HRM2_05650"/>
<dbReference type="HOGENOM" id="CLU_1737570_0_0_7"/>
<dbReference type="Proteomes" id="UP000000442">
    <property type="component" value="Chromosome"/>
</dbReference>
<dbReference type="AlphaFoldDB" id="C0QHX1"/>
<evidence type="ECO:0000313" key="1">
    <source>
        <dbReference type="EMBL" id="ACN13679.1"/>
    </source>
</evidence>
<proteinExistence type="predicted"/>
<dbReference type="EMBL" id="CP001087">
    <property type="protein sequence ID" value="ACN13679.1"/>
    <property type="molecule type" value="Genomic_DNA"/>
</dbReference>
<keyword evidence="2" id="KW-1185">Reference proteome</keyword>
<name>C0QHX1_DESAH</name>